<evidence type="ECO:0000256" key="2">
    <source>
        <dbReference type="ARBA" id="ARBA00023015"/>
    </source>
</evidence>
<organism evidence="7 8">
    <name type="scientific">Nitrosomonas europaea (strain ATCC 19718 / CIP 103999 / KCTC 2705 / NBRC 14298)</name>
    <dbReference type="NCBI Taxonomy" id="228410"/>
    <lineage>
        <taxon>Bacteria</taxon>
        <taxon>Pseudomonadati</taxon>
        <taxon>Pseudomonadota</taxon>
        <taxon>Betaproteobacteria</taxon>
        <taxon>Nitrosomonadales</taxon>
        <taxon>Nitrosomonadaceae</taxon>
        <taxon>Nitrosomonas</taxon>
    </lineage>
</organism>
<dbReference type="OrthoDB" id="8654550at2"/>
<dbReference type="GO" id="GO:0016987">
    <property type="term" value="F:sigma factor activity"/>
    <property type="evidence" value="ECO:0007669"/>
    <property type="project" value="UniProtKB-KW"/>
</dbReference>
<keyword evidence="2" id="KW-0805">Transcription regulation</keyword>
<dbReference type="Proteomes" id="UP000001416">
    <property type="component" value="Chromosome"/>
</dbReference>
<dbReference type="Pfam" id="PF08281">
    <property type="entry name" value="Sigma70_r4_2"/>
    <property type="match status" value="1"/>
</dbReference>
<dbReference type="InterPro" id="IPR014284">
    <property type="entry name" value="RNA_pol_sigma-70_dom"/>
</dbReference>
<dbReference type="eggNOG" id="COG1595">
    <property type="taxonomic scope" value="Bacteria"/>
</dbReference>
<evidence type="ECO:0000259" key="6">
    <source>
        <dbReference type="Pfam" id="PF08281"/>
    </source>
</evidence>
<proteinExistence type="inferred from homology"/>
<dbReference type="STRING" id="228410.NE0128"/>
<dbReference type="EMBL" id="AL954747">
    <property type="protein sequence ID" value="CAD84039.1"/>
    <property type="molecule type" value="Genomic_DNA"/>
</dbReference>
<keyword evidence="4" id="KW-0804">Transcription</keyword>
<dbReference type="DNASU" id="1081034"/>
<dbReference type="FunFam" id="1.10.1740.10:FF:000009">
    <property type="entry name" value="RNA polymerase sigma factor"/>
    <property type="match status" value="1"/>
</dbReference>
<evidence type="ECO:0000256" key="1">
    <source>
        <dbReference type="ARBA" id="ARBA00010641"/>
    </source>
</evidence>
<dbReference type="InterPro" id="IPR013325">
    <property type="entry name" value="RNA_pol_sigma_r2"/>
</dbReference>
<dbReference type="InterPro" id="IPR039425">
    <property type="entry name" value="RNA_pol_sigma-70-like"/>
</dbReference>
<dbReference type="Gene3D" id="1.10.1740.10">
    <property type="match status" value="1"/>
</dbReference>
<feature type="domain" description="RNA polymerase sigma factor 70 region 4 type 2" evidence="6">
    <location>
        <begin position="118"/>
        <end position="163"/>
    </location>
</feature>
<evidence type="ECO:0000313" key="7">
    <source>
        <dbReference type="EMBL" id="CAD84039.1"/>
    </source>
</evidence>
<comment type="similarity">
    <text evidence="1">Belongs to the sigma-70 factor family. ECF subfamily.</text>
</comment>
<evidence type="ECO:0000256" key="4">
    <source>
        <dbReference type="ARBA" id="ARBA00023163"/>
    </source>
</evidence>
<dbReference type="Pfam" id="PF04542">
    <property type="entry name" value="Sigma70_r2"/>
    <property type="match status" value="1"/>
</dbReference>
<dbReference type="SUPFAM" id="SSF88946">
    <property type="entry name" value="Sigma2 domain of RNA polymerase sigma factors"/>
    <property type="match status" value="1"/>
</dbReference>
<accession>Q82XW7</accession>
<evidence type="ECO:0000259" key="5">
    <source>
        <dbReference type="Pfam" id="PF04542"/>
    </source>
</evidence>
<dbReference type="PANTHER" id="PTHR43133:SF63">
    <property type="entry name" value="RNA POLYMERASE SIGMA FACTOR FECI-RELATED"/>
    <property type="match status" value="1"/>
</dbReference>
<dbReference type="SUPFAM" id="SSF88659">
    <property type="entry name" value="Sigma3 and sigma4 domains of RNA polymerase sigma factors"/>
    <property type="match status" value="1"/>
</dbReference>
<dbReference type="InterPro" id="IPR007627">
    <property type="entry name" value="RNA_pol_sigma70_r2"/>
</dbReference>
<dbReference type="PANTHER" id="PTHR43133">
    <property type="entry name" value="RNA POLYMERASE ECF-TYPE SIGMA FACTO"/>
    <property type="match status" value="1"/>
</dbReference>
<dbReference type="GO" id="GO:0003677">
    <property type="term" value="F:DNA binding"/>
    <property type="evidence" value="ECO:0007669"/>
    <property type="project" value="InterPro"/>
</dbReference>
<dbReference type="NCBIfam" id="TIGR02937">
    <property type="entry name" value="sigma70-ECF"/>
    <property type="match status" value="1"/>
</dbReference>
<keyword evidence="3" id="KW-0731">Sigma factor</keyword>
<dbReference type="AlphaFoldDB" id="Q82XW7"/>
<reference evidence="7 8" key="1">
    <citation type="journal article" date="2003" name="J. Bacteriol.">
        <title>Complete genome sequence of the ammonia-oxidizing bacterium and obligate chemolithoautotroph Nitrosomonas europaea.</title>
        <authorList>
            <person name="Chain P."/>
            <person name="Lamerdin J."/>
            <person name="Larimer F."/>
            <person name="Regala W."/>
            <person name="Land M."/>
            <person name="Hauser L."/>
            <person name="Hooper A."/>
            <person name="Klotz M."/>
            <person name="Norton J."/>
            <person name="Sayavedra-Soto L."/>
            <person name="Arciero D."/>
            <person name="Hommes N."/>
            <person name="Whittaker M."/>
            <person name="Arp D."/>
        </authorList>
    </citation>
    <scope>NUCLEOTIDE SEQUENCE [LARGE SCALE GENOMIC DNA]</scope>
    <source>
        <strain evidence="8">ATCC 19718 / CIP 103999 / KCTC 2705 / NBRC 14298</strain>
    </source>
</reference>
<feature type="domain" description="RNA polymerase sigma-70 region 2" evidence="5">
    <location>
        <begin position="22"/>
        <end position="87"/>
    </location>
</feature>
<evidence type="ECO:0000313" key="8">
    <source>
        <dbReference type="Proteomes" id="UP000001416"/>
    </source>
</evidence>
<dbReference type="NCBIfam" id="NF009180">
    <property type="entry name" value="PRK12528.1"/>
    <property type="match status" value="1"/>
</dbReference>
<name>Q82XW7_NITEU</name>
<keyword evidence="8" id="KW-1185">Reference proteome</keyword>
<dbReference type="InterPro" id="IPR013324">
    <property type="entry name" value="RNA_pol_sigma_r3/r4-like"/>
</dbReference>
<dbReference type="Gene3D" id="1.10.10.10">
    <property type="entry name" value="Winged helix-like DNA-binding domain superfamily/Winged helix DNA-binding domain"/>
    <property type="match status" value="1"/>
</dbReference>
<protein>
    <submittedName>
        <fullName evidence="7">Probable sigma-70 factor, ECF subfamily</fullName>
    </submittedName>
</protein>
<dbReference type="InterPro" id="IPR013249">
    <property type="entry name" value="RNA_pol_sigma70_r4_t2"/>
</dbReference>
<dbReference type="HOGENOM" id="CLU_047691_12_1_4"/>
<sequence length="177" mass="20320">MKYLLEPALSVNPIHSDSITELYQDHHGWLHGWLRKKLGCSHQAADLAHDTFMRLLTREEPILIQEPRAFLTTVAQRVLANHWRRKQIEQAYFEMLVQHPEASVLSAEECAILLETLLEIDHLLNRLPLPVKRAFLYAQLDGMSHAEIAAELNISITTVKRYLIKAGAQCYFALVID</sequence>
<evidence type="ECO:0000256" key="3">
    <source>
        <dbReference type="ARBA" id="ARBA00023082"/>
    </source>
</evidence>
<gene>
    <name evidence="7" type="ordered locus">NE0128</name>
</gene>
<dbReference type="KEGG" id="neu:NE0128"/>
<dbReference type="GO" id="GO:0006352">
    <property type="term" value="P:DNA-templated transcription initiation"/>
    <property type="evidence" value="ECO:0007669"/>
    <property type="project" value="InterPro"/>
</dbReference>
<dbReference type="InterPro" id="IPR036388">
    <property type="entry name" value="WH-like_DNA-bd_sf"/>
</dbReference>
<dbReference type="PhylomeDB" id="Q82XW7"/>